<dbReference type="GO" id="GO:0000731">
    <property type="term" value="P:DNA synthesis involved in DNA repair"/>
    <property type="evidence" value="ECO:0007669"/>
    <property type="project" value="TreeGrafter"/>
</dbReference>
<dbReference type="CDD" id="cd00009">
    <property type="entry name" value="AAA"/>
    <property type="match status" value="1"/>
</dbReference>
<dbReference type="InterPro" id="IPR027417">
    <property type="entry name" value="P-loop_NTPase"/>
</dbReference>
<protein>
    <submittedName>
        <fullName evidence="6">Recombination factor protein RarA</fullName>
    </submittedName>
</protein>
<reference evidence="6 7" key="1">
    <citation type="submission" date="2013-08" db="EMBL/GenBank/DDBJ databases">
        <authorList>
            <person name="Weinstock G."/>
            <person name="Sodergren E."/>
            <person name="Wylie T."/>
            <person name="Fulton L."/>
            <person name="Fulton R."/>
            <person name="Fronick C."/>
            <person name="O'Laughlin M."/>
            <person name="Godfrey J."/>
            <person name="Miner T."/>
            <person name="Herter B."/>
            <person name="Appelbaum E."/>
            <person name="Cordes M."/>
            <person name="Lek S."/>
            <person name="Wollam A."/>
            <person name="Pepin K.H."/>
            <person name="Palsikar V.B."/>
            <person name="Mitreva M."/>
            <person name="Wilson R.K."/>
        </authorList>
    </citation>
    <scope>NUCLEOTIDE SEQUENCE [LARGE SCALE GENOMIC DNA]</scope>
    <source>
        <strain evidence="6 7">F0580</strain>
    </source>
</reference>
<dbReference type="GO" id="GO:0005524">
    <property type="term" value="F:ATP binding"/>
    <property type="evidence" value="ECO:0007669"/>
    <property type="project" value="UniProtKB-KW"/>
</dbReference>
<dbReference type="GO" id="GO:0006261">
    <property type="term" value="P:DNA-templated DNA replication"/>
    <property type="evidence" value="ECO:0007669"/>
    <property type="project" value="TreeGrafter"/>
</dbReference>
<dbReference type="GO" id="GO:0016887">
    <property type="term" value="F:ATP hydrolysis activity"/>
    <property type="evidence" value="ECO:0007669"/>
    <property type="project" value="InterPro"/>
</dbReference>
<feature type="compositionally biased region" description="Basic and acidic residues" evidence="4">
    <location>
        <begin position="505"/>
        <end position="515"/>
    </location>
</feature>
<dbReference type="AlphaFoldDB" id="U1R8A3"/>
<dbReference type="Gene3D" id="1.20.272.10">
    <property type="match status" value="1"/>
</dbReference>
<dbReference type="InterPro" id="IPR051314">
    <property type="entry name" value="AAA_ATPase_RarA/MGS1/WRNIP1"/>
</dbReference>
<dbReference type="PANTHER" id="PTHR13779">
    <property type="entry name" value="WERNER HELICASE-INTERACTING PROTEIN 1 FAMILY MEMBER"/>
    <property type="match status" value="1"/>
</dbReference>
<dbReference type="Gene3D" id="1.10.3710.10">
    <property type="entry name" value="DNA polymerase III clamp loader subunits, C-terminal domain"/>
    <property type="match status" value="1"/>
</dbReference>
<evidence type="ECO:0000313" key="6">
    <source>
        <dbReference type="EMBL" id="ERH30241.1"/>
    </source>
</evidence>
<comment type="similarity">
    <text evidence="1">Belongs to the AAA ATPase family. RarA/MGS1/WRNIP1 subfamily.</text>
</comment>
<dbReference type="Pfam" id="PF16193">
    <property type="entry name" value="AAA_assoc_2"/>
    <property type="match status" value="1"/>
</dbReference>
<dbReference type="InterPro" id="IPR003593">
    <property type="entry name" value="AAA+_ATPase"/>
</dbReference>
<feature type="domain" description="AAA+ ATPase" evidence="5">
    <location>
        <begin position="56"/>
        <end position="172"/>
    </location>
</feature>
<evidence type="ECO:0000256" key="3">
    <source>
        <dbReference type="ARBA" id="ARBA00022840"/>
    </source>
</evidence>
<dbReference type="Gene3D" id="1.10.8.60">
    <property type="match status" value="1"/>
</dbReference>
<dbReference type="FunFam" id="3.40.50.300:FF:000345">
    <property type="entry name" value="AAA family ATPase"/>
    <property type="match status" value="1"/>
</dbReference>
<sequence length="539" mass="58383">MDDLFSAASADEALVRPLAVRMRPTILDDVIGQDHVLGAGSPLRRVAAPVTQSRTAPTSIILFGPPGVGKTTLAYIVAQQSGRAFEELSAVTSGVKDIREVLKRAHERLVTTHQETVLFIDEVHRFSKSQQDALLPSVENRDITFIAATTENPSFSIISPLISRSVVVKLNALTENDIKNVIQRAIEAPDGLNNEIRVTEQAIADIARLAGGDARKSLTILEAAAGSVAIERQREKGERRPVVDPQVISSVLDVAQLRYDKTGDNHYDVASAFIKSMRGSDPDAALHYLARMLTAGEDPRFIARRIMIAAAEEVGMAAPQILQVTVAAAQAVALVGMPEARIILGEAVLAVATAPKSNASYNAINAALADVKAGRIGEVPLHLRNAPTKLMEEFGNHKGYIYAHDVPGAVATQEYLPEELRGREYYHPTDRGYEREVGSRMERIRAILHGNKSSHAHSGDGNSSNTSSKRSDAHNGDGHSANTQTRNSSDVKSVDKQSRQSQLARTEHKDKETTVNEKTVSETNQSNNESANNQAETNK</sequence>
<keyword evidence="3" id="KW-0067">ATP-binding</keyword>
<feature type="compositionally biased region" description="Polar residues" evidence="4">
    <location>
        <begin position="480"/>
        <end position="491"/>
    </location>
</feature>
<dbReference type="SUPFAM" id="SSF48019">
    <property type="entry name" value="post-AAA+ oligomerization domain-like"/>
    <property type="match status" value="1"/>
</dbReference>
<dbReference type="Pfam" id="PF00004">
    <property type="entry name" value="AAA"/>
    <property type="match status" value="1"/>
</dbReference>
<feature type="compositionally biased region" description="Low complexity" evidence="4">
    <location>
        <begin position="521"/>
        <end position="539"/>
    </location>
</feature>
<keyword evidence="2" id="KW-0547">Nucleotide-binding</keyword>
<dbReference type="HOGENOM" id="CLU_017985_1_0_11"/>
<accession>U1R8A3</accession>
<proteinExistence type="inferred from homology"/>
<evidence type="ECO:0000256" key="2">
    <source>
        <dbReference type="ARBA" id="ARBA00022741"/>
    </source>
</evidence>
<dbReference type="GO" id="GO:0008047">
    <property type="term" value="F:enzyme activator activity"/>
    <property type="evidence" value="ECO:0007669"/>
    <property type="project" value="TreeGrafter"/>
</dbReference>
<gene>
    <name evidence="6" type="ORF">HMPREF9244_01322</name>
</gene>
<dbReference type="Proteomes" id="UP000016519">
    <property type="component" value="Unassembled WGS sequence"/>
</dbReference>
<dbReference type="FunFam" id="1.20.272.10:FF:000001">
    <property type="entry name" value="Putative AAA family ATPase"/>
    <property type="match status" value="1"/>
</dbReference>
<dbReference type="GO" id="GO:0003677">
    <property type="term" value="F:DNA binding"/>
    <property type="evidence" value="ECO:0007669"/>
    <property type="project" value="InterPro"/>
</dbReference>
<evidence type="ECO:0000313" key="7">
    <source>
        <dbReference type="Proteomes" id="UP000016519"/>
    </source>
</evidence>
<dbReference type="InterPro" id="IPR008921">
    <property type="entry name" value="DNA_pol3_clamp-load_cplx_C"/>
</dbReference>
<dbReference type="InterPro" id="IPR032423">
    <property type="entry name" value="AAA_assoc_2"/>
</dbReference>
<dbReference type="FunFam" id="1.10.3710.10:FF:000003">
    <property type="entry name" value="ATPase, AAA family protein"/>
    <property type="match status" value="1"/>
</dbReference>
<dbReference type="Pfam" id="PF12002">
    <property type="entry name" value="MgsA_C"/>
    <property type="match status" value="1"/>
</dbReference>
<dbReference type="CDD" id="cd18139">
    <property type="entry name" value="HLD_clamp_RarA"/>
    <property type="match status" value="1"/>
</dbReference>
<dbReference type="InterPro" id="IPR021886">
    <property type="entry name" value="MgsA_C"/>
</dbReference>
<dbReference type="InterPro" id="IPR003959">
    <property type="entry name" value="ATPase_AAA_core"/>
</dbReference>
<organism evidence="6 7">
    <name type="scientific">Alloscardovia omnicolens F0580</name>
    <dbReference type="NCBI Taxonomy" id="1321816"/>
    <lineage>
        <taxon>Bacteria</taxon>
        <taxon>Bacillati</taxon>
        <taxon>Actinomycetota</taxon>
        <taxon>Actinomycetes</taxon>
        <taxon>Bifidobacteriales</taxon>
        <taxon>Bifidobacteriaceae</taxon>
        <taxon>Alloscardovia</taxon>
    </lineage>
</organism>
<dbReference type="PANTHER" id="PTHR13779:SF7">
    <property type="entry name" value="ATPASE WRNIP1"/>
    <property type="match status" value="1"/>
</dbReference>
<dbReference type="PATRIC" id="fig|1321816.3.peg.1166"/>
<dbReference type="EMBL" id="AWSI01000036">
    <property type="protein sequence ID" value="ERH30241.1"/>
    <property type="molecule type" value="Genomic_DNA"/>
</dbReference>
<dbReference type="Gene3D" id="3.40.50.300">
    <property type="entry name" value="P-loop containing nucleotide triphosphate hydrolases"/>
    <property type="match status" value="1"/>
</dbReference>
<evidence type="ECO:0000256" key="1">
    <source>
        <dbReference type="ARBA" id="ARBA00008959"/>
    </source>
</evidence>
<feature type="region of interest" description="Disordered" evidence="4">
    <location>
        <begin position="449"/>
        <end position="539"/>
    </location>
</feature>
<comment type="caution">
    <text evidence="6">The sequence shown here is derived from an EMBL/GenBank/DDBJ whole genome shotgun (WGS) entry which is preliminary data.</text>
</comment>
<name>U1R8A3_9BIFI</name>
<keyword evidence="7" id="KW-1185">Reference proteome</keyword>
<dbReference type="GO" id="GO:0017116">
    <property type="term" value="F:single-stranded DNA helicase activity"/>
    <property type="evidence" value="ECO:0007669"/>
    <property type="project" value="TreeGrafter"/>
</dbReference>
<dbReference type="SUPFAM" id="SSF52540">
    <property type="entry name" value="P-loop containing nucleoside triphosphate hydrolases"/>
    <property type="match status" value="1"/>
</dbReference>
<evidence type="ECO:0000259" key="5">
    <source>
        <dbReference type="SMART" id="SM00382"/>
    </source>
</evidence>
<evidence type="ECO:0000256" key="4">
    <source>
        <dbReference type="SAM" id="MobiDB-lite"/>
    </source>
</evidence>
<dbReference type="SMART" id="SM00382">
    <property type="entry name" value="AAA"/>
    <property type="match status" value="1"/>
</dbReference>
<dbReference type="STRING" id="419015.HMPREF3214_01305"/>